<accession>A0A1H1LL95</accession>
<feature type="region of interest" description="Disordered" evidence="5">
    <location>
        <begin position="94"/>
        <end position="113"/>
    </location>
</feature>
<dbReference type="Pfam" id="PF13558">
    <property type="entry name" value="SbcC_Walker_B"/>
    <property type="match status" value="1"/>
</dbReference>
<dbReference type="PANTHER" id="PTHR32114">
    <property type="entry name" value="ABC TRANSPORTER ABCH.3"/>
    <property type="match status" value="1"/>
</dbReference>
<feature type="coiled-coil region" evidence="4">
    <location>
        <begin position="391"/>
        <end position="425"/>
    </location>
</feature>
<evidence type="ECO:0000256" key="5">
    <source>
        <dbReference type="SAM" id="MobiDB-lite"/>
    </source>
</evidence>
<sequence>MRLLRLELAAFGPFRDRFEIDFASFAADGVYLIAGPTGAGKSTILDAIVFALYGSAPRYEGGRAHLRSDLAGPEHPTWVELDFEVGARRLRVRRSPEYERPKQRGTGTTKEKASATLLERVDDRWEPLSVSAGEVGTEIGEILGLTKVEFLQVILLAQGGFAEFLRASSDERKQLLQRLFGTGSMRRLRELLLEDARAAGSAREELERRRDDRGARALAALAALRDADGSDADGAGAEGPDADAADADGARIDARVLADAAAELEARVERADRAAAVALEASRASRAALDAATALHERWARRTAASARLTELERQRDAVDADRRTLADADRAAEAAGPLERWERADTAADRAAAALTDAAALLPDGVDAEREAVEREHELAQAAVARADIAAELEAQLPSLERAARRALQDAERADEAVDGAQRERAAAPAARDAIVAARESAATLAAGHADAETALQAARDRLGARDEADALEPQLAAAQATAARTAAAQAEAGAAAARLQAARIAGMAGELAAALVTGEACPVCGSLEHPAPHAPGDDPVSADDVAAALADAESAAVAAREANDALAGLERRHAAAEARAGEGDREALAALLDEARARLDACTHAVAERERRTEELERHDREAAERDARIAQLESAAGAARAAAAGADARLSDARARLAEALEGHASARSLQAAATARVRALRGWIDAAAERERAAREQALAAAQGGKALEEHGLPDRGAAAAMALPSTERTALRERIRAHDDALASARGVLAQPELTDLPEAPELAPLEAAHADAEAAATAAARSATAAATTRDHAASDLAAATDAIRALADGAEAAATMRALAAALNGENELRQDIETYVLATRLGAIIDAANLRLAAMTEGRFALQHDETTAYRKRASGLGIQVLDAHTGVPRTASSLSGGETFLASLALALGLADVVQAESGGVSLETLFVDEGFGSLDQDTLEAALATLDDLRAGGRSVGVISHVQQMQERIPSRIRVTPVPGGGSRIRVSASGATSPQGGAGSAE</sequence>
<evidence type="ECO:0000256" key="4">
    <source>
        <dbReference type="SAM" id="Coils"/>
    </source>
</evidence>
<evidence type="ECO:0000313" key="7">
    <source>
        <dbReference type="EMBL" id="SDR75278.1"/>
    </source>
</evidence>
<dbReference type="Proteomes" id="UP000199649">
    <property type="component" value="Chromosome I"/>
</dbReference>
<comment type="subunit">
    <text evidence="2">Heterodimer of SbcC and SbcD.</text>
</comment>
<proteinExistence type="inferred from homology"/>
<dbReference type="EMBL" id="LT629734">
    <property type="protein sequence ID" value="SDR75278.1"/>
    <property type="molecule type" value="Genomic_DNA"/>
</dbReference>
<protein>
    <recommendedName>
        <fullName evidence="3">Nuclease SbcCD subunit C</fullName>
    </recommendedName>
</protein>
<evidence type="ECO:0000256" key="3">
    <source>
        <dbReference type="ARBA" id="ARBA00013368"/>
    </source>
</evidence>
<dbReference type="PANTHER" id="PTHR32114:SF2">
    <property type="entry name" value="ABC TRANSPORTER ABCH.3"/>
    <property type="match status" value="1"/>
</dbReference>
<dbReference type="Pfam" id="PF13476">
    <property type="entry name" value="AAA_23"/>
    <property type="match status" value="1"/>
</dbReference>
<evidence type="ECO:0000256" key="1">
    <source>
        <dbReference type="ARBA" id="ARBA00006930"/>
    </source>
</evidence>
<feature type="domain" description="Rad50/SbcC-type AAA" evidence="6">
    <location>
        <begin position="5"/>
        <end position="182"/>
    </location>
</feature>
<gene>
    <name evidence="7" type="ORF">SAMN04489719_0658</name>
</gene>
<dbReference type="STRING" id="684552.SAMN04489719_0658"/>
<evidence type="ECO:0000259" key="6">
    <source>
        <dbReference type="Pfam" id="PF13476"/>
    </source>
</evidence>
<evidence type="ECO:0000313" key="8">
    <source>
        <dbReference type="Proteomes" id="UP000199649"/>
    </source>
</evidence>
<comment type="similarity">
    <text evidence="1">Belongs to the SMC family. SbcC subfamily.</text>
</comment>
<keyword evidence="7" id="KW-0378">Hydrolase</keyword>
<dbReference type="SUPFAM" id="SSF52540">
    <property type="entry name" value="P-loop containing nucleoside triphosphate hydrolases"/>
    <property type="match status" value="1"/>
</dbReference>
<dbReference type="Gene3D" id="3.40.50.300">
    <property type="entry name" value="P-loop containing nucleotide triphosphate hydrolases"/>
    <property type="match status" value="2"/>
</dbReference>
<dbReference type="GO" id="GO:0016887">
    <property type="term" value="F:ATP hydrolysis activity"/>
    <property type="evidence" value="ECO:0007669"/>
    <property type="project" value="InterPro"/>
</dbReference>
<dbReference type="RefSeq" id="WP_092665706.1">
    <property type="nucleotide sequence ID" value="NZ_LT629734.1"/>
</dbReference>
<feature type="region of interest" description="Disordered" evidence="5">
    <location>
        <begin position="990"/>
        <end position="1013"/>
    </location>
</feature>
<dbReference type="OrthoDB" id="9795626at2"/>
<dbReference type="GO" id="GO:0006302">
    <property type="term" value="P:double-strand break repair"/>
    <property type="evidence" value="ECO:0007669"/>
    <property type="project" value="InterPro"/>
</dbReference>
<name>A0A1H1LL95_9MICO</name>
<keyword evidence="4" id="KW-0175">Coiled coil</keyword>
<dbReference type="GO" id="GO:0004527">
    <property type="term" value="F:exonuclease activity"/>
    <property type="evidence" value="ECO:0007669"/>
    <property type="project" value="UniProtKB-KW"/>
</dbReference>
<keyword evidence="8" id="KW-1185">Reference proteome</keyword>
<evidence type="ECO:0000256" key="2">
    <source>
        <dbReference type="ARBA" id="ARBA00011322"/>
    </source>
</evidence>
<feature type="coiled-coil region" evidence="4">
    <location>
        <begin position="254"/>
        <end position="281"/>
    </location>
</feature>
<keyword evidence="7" id="KW-0540">Nuclease</keyword>
<dbReference type="AlphaFoldDB" id="A0A1H1LL95"/>
<dbReference type="InterPro" id="IPR027417">
    <property type="entry name" value="P-loop_NTPase"/>
</dbReference>
<dbReference type="InterPro" id="IPR038729">
    <property type="entry name" value="Rad50/SbcC_AAA"/>
</dbReference>
<feature type="coiled-coil region" evidence="4">
    <location>
        <begin position="554"/>
        <end position="638"/>
    </location>
</feature>
<organism evidence="7 8">
    <name type="scientific">Agrococcus carbonis</name>
    <dbReference type="NCBI Taxonomy" id="684552"/>
    <lineage>
        <taxon>Bacteria</taxon>
        <taxon>Bacillati</taxon>
        <taxon>Actinomycetota</taxon>
        <taxon>Actinomycetes</taxon>
        <taxon>Micrococcales</taxon>
        <taxon>Microbacteriaceae</taxon>
        <taxon>Agrococcus</taxon>
    </lineage>
</organism>
<reference evidence="8" key="1">
    <citation type="submission" date="2016-10" db="EMBL/GenBank/DDBJ databases">
        <authorList>
            <person name="Varghese N."/>
            <person name="Submissions S."/>
        </authorList>
    </citation>
    <scope>NUCLEOTIDE SEQUENCE [LARGE SCALE GENOMIC DNA]</scope>
    <source>
        <strain evidence="8">DSM 22965</strain>
    </source>
</reference>
<keyword evidence="7" id="KW-0269">Exonuclease</keyword>